<dbReference type="AlphaFoldDB" id="A0A9D2R0Q1"/>
<dbReference type="EMBL" id="DWUV01000037">
    <property type="protein sequence ID" value="HJD33240.1"/>
    <property type="molecule type" value="Genomic_DNA"/>
</dbReference>
<dbReference type="Pfam" id="PF09359">
    <property type="entry name" value="VTC"/>
    <property type="match status" value="1"/>
</dbReference>
<dbReference type="InterPro" id="IPR042267">
    <property type="entry name" value="VTC_sf"/>
</dbReference>
<organism evidence="2 3">
    <name type="scientific">Candidatus Mediterraneibacter tabaqchaliae</name>
    <dbReference type="NCBI Taxonomy" id="2838689"/>
    <lineage>
        <taxon>Bacteria</taxon>
        <taxon>Bacillati</taxon>
        <taxon>Bacillota</taxon>
        <taxon>Clostridia</taxon>
        <taxon>Lachnospirales</taxon>
        <taxon>Lachnospiraceae</taxon>
        <taxon>Mediterraneibacter</taxon>
    </lineage>
</organism>
<name>A0A9D2R0Q1_9FIRM</name>
<feature type="domain" description="VTC" evidence="1">
    <location>
        <begin position="28"/>
        <end position="244"/>
    </location>
</feature>
<dbReference type="CDD" id="cd07750">
    <property type="entry name" value="PolyPPase_VTC_like"/>
    <property type="match status" value="1"/>
</dbReference>
<dbReference type="InterPro" id="IPR018966">
    <property type="entry name" value="VTC_domain"/>
</dbReference>
<accession>A0A9D2R0Q1</accession>
<gene>
    <name evidence="2" type="ORF">H9911_01700</name>
</gene>
<dbReference type="GO" id="GO:0006799">
    <property type="term" value="P:polyphosphate biosynthetic process"/>
    <property type="evidence" value="ECO:0007669"/>
    <property type="project" value="UniProtKB-ARBA"/>
</dbReference>
<reference evidence="2" key="2">
    <citation type="submission" date="2021-04" db="EMBL/GenBank/DDBJ databases">
        <authorList>
            <person name="Gilroy R."/>
        </authorList>
    </citation>
    <scope>NUCLEOTIDE SEQUENCE</scope>
    <source>
        <strain evidence="2">ChiGjej3B3-11674</strain>
    </source>
</reference>
<protein>
    <submittedName>
        <fullName evidence="2">Polyphosphate polymerase domain-containing protein</fullName>
    </submittedName>
</protein>
<comment type="caution">
    <text evidence="2">The sequence shown here is derived from an EMBL/GenBank/DDBJ whole genome shotgun (WGS) entry which is preliminary data.</text>
</comment>
<evidence type="ECO:0000259" key="1">
    <source>
        <dbReference type="Pfam" id="PF09359"/>
    </source>
</evidence>
<reference evidence="2" key="1">
    <citation type="journal article" date="2021" name="PeerJ">
        <title>Extensive microbial diversity within the chicken gut microbiome revealed by metagenomics and culture.</title>
        <authorList>
            <person name="Gilroy R."/>
            <person name="Ravi A."/>
            <person name="Getino M."/>
            <person name="Pursley I."/>
            <person name="Horton D.L."/>
            <person name="Alikhan N.F."/>
            <person name="Baker D."/>
            <person name="Gharbi K."/>
            <person name="Hall N."/>
            <person name="Watson M."/>
            <person name="Adriaenssens E.M."/>
            <person name="Foster-Nyarko E."/>
            <person name="Jarju S."/>
            <person name="Secka A."/>
            <person name="Antonio M."/>
            <person name="Oren A."/>
            <person name="Chaudhuri R.R."/>
            <person name="La Ragione R."/>
            <person name="Hildebrand F."/>
            <person name="Pallen M.J."/>
        </authorList>
    </citation>
    <scope>NUCLEOTIDE SEQUENCE</scope>
    <source>
        <strain evidence="2">ChiGjej3B3-11674</strain>
    </source>
</reference>
<evidence type="ECO:0000313" key="3">
    <source>
        <dbReference type="Proteomes" id="UP000823897"/>
    </source>
</evidence>
<proteinExistence type="predicted"/>
<dbReference type="Gene3D" id="3.20.100.30">
    <property type="entry name" value="VTC, catalytic tunnel domain"/>
    <property type="match status" value="1"/>
</dbReference>
<dbReference type="Proteomes" id="UP000823897">
    <property type="component" value="Unassembled WGS sequence"/>
</dbReference>
<evidence type="ECO:0000313" key="2">
    <source>
        <dbReference type="EMBL" id="HJD33240.1"/>
    </source>
</evidence>
<sequence>MTTDRTGKAEVSGKPGQAVKIEKKPAAFRHELKHMVTPAEDAVLASRLSRLFRRDSHAGENGVYRVNSLYFDTPDDKALAQKAAGVSDREKFRLRYYDRDLTFLRLEKKIKKGGLCSKRSARLTMEQAHQLLSGEIGFLLESADPLLTELYAKMNGQLLRPKTIVSYEREAFVYAPGNVRITLDRDLHTGLFSTDFLDPGRMHVPAAGCTVLEVKYDAFLPDLVRLAVQTPDRKTGAYSKYAVCRKYG</sequence>